<proteinExistence type="predicted"/>
<evidence type="ECO:0008006" key="3">
    <source>
        <dbReference type="Google" id="ProtNLM"/>
    </source>
</evidence>
<dbReference type="RefSeq" id="WP_068693761.1">
    <property type="nucleotide sequence ID" value="NZ_CP063196.1"/>
</dbReference>
<dbReference type="KEGG" id="thao:NI17_010085"/>
<dbReference type="EMBL" id="CP063196">
    <property type="protein sequence ID" value="UOE21425.1"/>
    <property type="molecule type" value="Genomic_DNA"/>
</dbReference>
<accession>A0AA97M092</accession>
<evidence type="ECO:0000313" key="1">
    <source>
        <dbReference type="EMBL" id="UOE21425.1"/>
    </source>
</evidence>
<evidence type="ECO:0000313" key="2">
    <source>
        <dbReference type="Proteomes" id="UP000265719"/>
    </source>
</evidence>
<reference evidence="1" key="1">
    <citation type="submission" date="2020-10" db="EMBL/GenBank/DDBJ databases">
        <title>De novo genome project of the cellulose decomposer Thermobifida halotolerans type strain.</title>
        <authorList>
            <person name="Nagy I."/>
            <person name="Horvath B."/>
            <person name="Kukolya J."/>
            <person name="Nagy I."/>
            <person name="Orsini M."/>
        </authorList>
    </citation>
    <scope>NUCLEOTIDE SEQUENCE</scope>
    <source>
        <strain evidence="1">DSM 44931</strain>
    </source>
</reference>
<name>A0AA97M092_9ACTN</name>
<keyword evidence="2" id="KW-1185">Reference proteome</keyword>
<organism evidence="1 2">
    <name type="scientific">Thermobifida halotolerans</name>
    <dbReference type="NCBI Taxonomy" id="483545"/>
    <lineage>
        <taxon>Bacteria</taxon>
        <taxon>Bacillati</taxon>
        <taxon>Actinomycetota</taxon>
        <taxon>Actinomycetes</taxon>
        <taxon>Streptosporangiales</taxon>
        <taxon>Nocardiopsidaceae</taxon>
        <taxon>Thermobifida</taxon>
    </lineage>
</organism>
<protein>
    <recommendedName>
        <fullName evidence="3">CRISPR-associated protein</fullName>
    </recommendedName>
</protein>
<dbReference type="AlphaFoldDB" id="A0AA97M092"/>
<gene>
    <name evidence="1" type="ORF">NI17_010085</name>
</gene>
<dbReference type="Proteomes" id="UP000265719">
    <property type="component" value="Chromosome"/>
</dbReference>
<dbReference type="Gene3D" id="3.40.50.10770">
    <property type="entry name" value="Hypothetical protein VC1899 like domain (Restriction endonuclease-like)"/>
    <property type="match status" value="1"/>
</dbReference>
<sequence length="315" mass="34794">MTVHVISVGLSLVDFFESPDRDEHPLPTATEINDLWQQERLGLDELGQRLEEAFGMNASEESEALTRFQELAEEVEADRWAGHHGLSAELDTLRTVADTPLPPTDTAFLITSDTKNGHAAAVWTAIALAAGDASRVCYLPDITEETLLVRAEPNRVYVVRIPGLDAASDTAFHAPMERMGRLGRLLVGGDRTERFTRSGEPVHFHLSGGYRATTPYLIALAEWLRSLEHTPGDVSAWVLPEDAKSPFRVPLRRLRPEWVRNELAGFNPTGWRAQPPTDDLLEGYAYEPSDTGVRLTAFGAGMRALFGVNEEPVAQ</sequence>